<dbReference type="Proteomes" id="UP001460888">
    <property type="component" value="Unassembled WGS sequence"/>
</dbReference>
<evidence type="ECO:0000256" key="3">
    <source>
        <dbReference type="ARBA" id="ARBA00023136"/>
    </source>
</evidence>
<evidence type="ECO:0000256" key="2">
    <source>
        <dbReference type="ARBA" id="ARBA00022989"/>
    </source>
</evidence>
<keyword evidence="7" id="KW-1185">Reference proteome</keyword>
<dbReference type="InterPro" id="IPR020846">
    <property type="entry name" value="MFS_dom"/>
</dbReference>
<feature type="transmembrane region" description="Helical" evidence="4">
    <location>
        <begin position="334"/>
        <end position="355"/>
    </location>
</feature>
<keyword evidence="2 4" id="KW-1133">Transmembrane helix</keyword>
<feature type="transmembrane region" description="Helical" evidence="4">
    <location>
        <begin position="47"/>
        <end position="67"/>
    </location>
</feature>
<dbReference type="PANTHER" id="PTHR23523:SF2">
    <property type="entry name" value="2-NITROIMIDAZOLE TRANSPORTER"/>
    <property type="match status" value="1"/>
</dbReference>
<dbReference type="PANTHER" id="PTHR23523">
    <property type="match status" value="1"/>
</dbReference>
<dbReference type="Pfam" id="PF07690">
    <property type="entry name" value="MFS_1"/>
    <property type="match status" value="1"/>
</dbReference>
<dbReference type="EMBL" id="APND01000006">
    <property type="protein sequence ID" value="MES1930805.1"/>
    <property type="molecule type" value="Genomic_DNA"/>
</dbReference>
<dbReference type="CDD" id="cd17339">
    <property type="entry name" value="MFS_NIMT_CynX_like"/>
    <property type="match status" value="1"/>
</dbReference>
<feature type="transmembrane region" description="Helical" evidence="4">
    <location>
        <begin position="165"/>
        <end position="187"/>
    </location>
</feature>
<protein>
    <submittedName>
        <fullName evidence="6">Major facilitator superfamily transporter</fullName>
    </submittedName>
</protein>
<dbReference type="InterPro" id="IPR052524">
    <property type="entry name" value="MFS_Cyanate_Porter"/>
</dbReference>
<feature type="transmembrane region" description="Helical" evidence="4">
    <location>
        <begin position="242"/>
        <end position="262"/>
    </location>
</feature>
<dbReference type="PROSITE" id="PS50850">
    <property type="entry name" value="MFS"/>
    <property type="match status" value="1"/>
</dbReference>
<evidence type="ECO:0000313" key="7">
    <source>
        <dbReference type="Proteomes" id="UP001460888"/>
    </source>
</evidence>
<feature type="transmembrane region" description="Helical" evidence="4">
    <location>
        <begin position="274"/>
        <end position="294"/>
    </location>
</feature>
<accession>A0ABV2B4J2</accession>
<proteinExistence type="predicted"/>
<organism evidence="6 7">
    <name type="scientific">Salinisphaera dokdonensis CL-ES53</name>
    <dbReference type="NCBI Taxonomy" id="1304272"/>
    <lineage>
        <taxon>Bacteria</taxon>
        <taxon>Pseudomonadati</taxon>
        <taxon>Pseudomonadota</taxon>
        <taxon>Gammaproteobacteria</taxon>
        <taxon>Salinisphaerales</taxon>
        <taxon>Salinisphaeraceae</taxon>
        <taxon>Salinisphaera</taxon>
    </lineage>
</organism>
<feature type="transmembrane region" description="Helical" evidence="4">
    <location>
        <begin position="79"/>
        <end position="96"/>
    </location>
</feature>
<feature type="transmembrane region" description="Helical" evidence="4">
    <location>
        <begin position="300"/>
        <end position="322"/>
    </location>
</feature>
<feature type="domain" description="Major facilitator superfamily (MFS) profile" evidence="5">
    <location>
        <begin position="205"/>
        <end position="399"/>
    </location>
</feature>
<dbReference type="RefSeq" id="WP_353113372.1">
    <property type="nucleotide sequence ID" value="NZ_APND01000006.1"/>
</dbReference>
<name>A0ABV2B4J2_9GAMM</name>
<dbReference type="SUPFAM" id="SSF103473">
    <property type="entry name" value="MFS general substrate transporter"/>
    <property type="match status" value="1"/>
</dbReference>
<feature type="transmembrane region" description="Helical" evidence="4">
    <location>
        <begin position="208"/>
        <end position="230"/>
    </location>
</feature>
<sequence>MPTPRPARHVVLMLLGLILVGLNLRPALTSVSPVLVEIGRSLGLGSMGQGVLTTLPVLCLGLAAPIAPRAARRIGDETTILWTLCVLALALLIRPWTGTAGLFAGTAVAGGCIGVMGVLLPGLVKRDFPNQVGVMTGLYTMALCTGASVAAGATEPLRLIFAGEWRWALTFWLTPAIVAGLVWLPQLRRPHVPRARVADQTRLRSSGLAWQVTLFMGLQSSLAYSVFGWLPTILQDRGLDEVDAGLLLSLSIIVQLISAIAAPWIGGRCRDQRGVVAVVMILTWAGLLGCLYAPVASVGLWAVVLGLGQGGTFSMGLTLIALRAADSRTAADLSGMAQGIGYVLAAMGPLLVGVLHDLTGGWQSTGVLFSVIVIVGLIAGLGAGRDRQVGAPPAADRDG</sequence>
<dbReference type="Gene3D" id="1.20.1250.20">
    <property type="entry name" value="MFS general substrate transporter like domains"/>
    <property type="match status" value="1"/>
</dbReference>
<feature type="transmembrane region" description="Helical" evidence="4">
    <location>
        <begin position="132"/>
        <end position="153"/>
    </location>
</feature>
<feature type="transmembrane region" description="Helical" evidence="4">
    <location>
        <begin position="102"/>
        <end position="120"/>
    </location>
</feature>
<keyword evidence="1 4" id="KW-0812">Transmembrane</keyword>
<evidence type="ECO:0000313" key="6">
    <source>
        <dbReference type="EMBL" id="MES1930805.1"/>
    </source>
</evidence>
<comment type="caution">
    <text evidence="6">The sequence shown here is derived from an EMBL/GenBank/DDBJ whole genome shotgun (WGS) entry which is preliminary data.</text>
</comment>
<feature type="transmembrane region" description="Helical" evidence="4">
    <location>
        <begin position="361"/>
        <end position="383"/>
    </location>
</feature>
<evidence type="ECO:0000256" key="1">
    <source>
        <dbReference type="ARBA" id="ARBA00022692"/>
    </source>
</evidence>
<keyword evidence="3 4" id="KW-0472">Membrane</keyword>
<dbReference type="InterPro" id="IPR036259">
    <property type="entry name" value="MFS_trans_sf"/>
</dbReference>
<evidence type="ECO:0000256" key="4">
    <source>
        <dbReference type="SAM" id="Phobius"/>
    </source>
</evidence>
<reference evidence="6 7" key="1">
    <citation type="submission" date="2013-03" db="EMBL/GenBank/DDBJ databases">
        <title>Salinisphaera dokdonensis CL-ES53 Genome Sequencing.</title>
        <authorList>
            <person name="Li C."/>
            <person name="Lai Q."/>
            <person name="Shao Z."/>
        </authorList>
    </citation>
    <scope>NUCLEOTIDE SEQUENCE [LARGE SCALE GENOMIC DNA]</scope>
    <source>
        <strain evidence="6 7">CL-ES53</strain>
    </source>
</reference>
<gene>
    <name evidence="6" type="ORF">SADO_16218</name>
</gene>
<dbReference type="InterPro" id="IPR011701">
    <property type="entry name" value="MFS"/>
</dbReference>
<evidence type="ECO:0000259" key="5">
    <source>
        <dbReference type="PROSITE" id="PS50850"/>
    </source>
</evidence>